<evidence type="ECO:0000313" key="1">
    <source>
        <dbReference type="EMBL" id="RZB67821.1"/>
    </source>
</evidence>
<sequence>MALHCKFLFGSIGFREGILSIFKLNDRHCLHLFFFQFANNDIEGFKGLSEKDFSSINEVGLWYGQQNGSKQFVLEHKTYLMVAATYGSINVMKIILLYPEADVDFGVWGQQKHCPVFAYKVFD</sequence>
<name>A0A445H2Z2_GLYSO</name>
<protein>
    <submittedName>
        <fullName evidence="1">Zinc finger CCCH domain-containing protein 30</fullName>
    </submittedName>
</protein>
<proteinExistence type="predicted"/>
<dbReference type="Proteomes" id="UP000289340">
    <property type="component" value="Chromosome 14"/>
</dbReference>
<accession>A0A445H2Z2</accession>
<dbReference type="AlphaFoldDB" id="A0A445H2Z2"/>
<organism evidence="1 2">
    <name type="scientific">Glycine soja</name>
    <name type="common">Wild soybean</name>
    <dbReference type="NCBI Taxonomy" id="3848"/>
    <lineage>
        <taxon>Eukaryota</taxon>
        <taxon>Viridiplantae</taxon>
        <taxon>Streptophyta</taxon>
        <taxon>Embryophyta</taxon>
        <taxon>Tracheophyta</taxon>
        <taxon>Spermatophyta</taxon>
        <taxon>Magnoliopsida</taxon>
        <taxon>eudicotyledons</taxon>
        <taxon>Gunneridae</taxon>
        <taxon>Pentapetalae</taxon>
        <taxon>rosids</taxon>
        <taxon>fabids</taxon>
        <taxon>Fabales</taxon>
        <taxon>Fabaceae</taxon>
        <taxon>Papilionoideae</taxon>
        <taxon>50 kb inversion clade</taxon>
        <taxon>NPAAA clade</taxon>
        <taxon>indigoferoid/millettioid clade</taxon>
        <taxon>Phaseoleae</taxon>
        <taxon>Glycine</taxon>
        <taxon>Glycine subgen. Soja</taxon>
    </lineage>
</organism>
<gene>
    <name evidence="1" type="ORF">D0Y65_037917</name>
</gene>
<comment type="caution">
    <text evidence="1">The sequence shown here is derived from an EMBL/GenBank/DDBJ whole genome shotgun (WGS) entry which is preliminary data.</text>
</comment>
<evidence type="ECO:0000313" key="2">
    <source>
        <dbReference type="Proteomes" id="UP000289340"/>
    </source>
</evidence>
<reference evidence="1 2" key="1">
    <citation type="submission" date="2018-09" db="EMBL/GenBank/DDBJ databases">
        <title>A high-quality reference genome of wild soybean provides a powerful tool to mine soybean genomes.</title>
        <authorList>
            <person name="Xie M."/>
            <person name="Chung C.Y.L."/>
            <person name="Li M.-W."/>
            <person name="Wong F.-L."/>
            <person name="Chan T.-F."/>
            <person name="Lam H.-M."/>
        </authorList>
    </citation>
    <scope>NUCLEOTIDE SEQUENCE [LARGE SCALE GENOMIC DNA]</scope>
    <source>
        <strain evidence="2">cv. W05</strain>
        <tissue evidence="1">Hypocotyl of etiolated seedlings</tissue>
    </source>
</reference>
<dbReference type="EMBL" id="QZWG01000014">
    <property type="protein sequence ID" value="RZB67821.1"/>
    <property type="molecule type" value="Genomic_DNA"/>
</dbReference>
<keyword evidence="2" id="KW-1185">Reference proteome</keyword>